<reference evidence="6" key="1">
    <citation type="journal article" date="2021" name="PeerJ">
        <title>Extensive microbial diversity within the chicken gut microbiome revealed by metagenomics and culture.</title>
        <authorList>
            <person name="Gilroy R."/>
            <person name="Ravi A."/>
            <person name="Getino M."/>
            <person name="Pursley I."/>
            <person name="Horton D.L."/>
            <person name="Alikhan N.F."/>
            <person name="Baker D."/>
            <person name="Gharbi K."/>
            <person name="Hall N."/>
            <person name="Watson M."/>
            <person name="Adriaenssens E.M."/>
            <person name="Foster-Nyarko E."/>
            <person name="Jarju S."/>
            <person name="Secka A."/>
            <person name="Antonio M."/>
            <person name="Oren A."/>
            <person name="Chaudhuri R.R."/>
            <person name="La Ragione R."/>
            <person name="Hildebrand F."/>
            <person name="Pallen M.J."/>
        </authorList>
    </citation>
    <scope>NUCLEOTIDE SEQUENCE</scope>
    <source>
        <strain evidence="6">26628</strain>
    </source>
</reference>
<name>A0A9D2AQP9_9FIRM</name>
<dbReference type="GO" id="GO:0046872">
    <property type="term" value="F:metal ion binding"/>
    <property type="evidence" value="ECO:0007669"/>
    <property type="project" value="UniProtKB-KW"/>
</dbReference>
<dbReference type="Pfam" id="PF00037">
    <property type="entry name" value="Fer4"/>
    <property type="match status" value="1"/>
</dbReference>
<dbReference type="Proteomes" id="UP000824249">
    <property type="component" value="Unassembled WGS sequence"/>
</dbReference>
<dbReference type="SUPFAM" id="SSF52218">
    <property type="entry name" value="Flavoproteins"/>
    <property type="match status" value="1"/>
</dbReference>
<evidence type="ECO:0000256" key="1">
    <source>
        <dbReference type="ARBA" id="ARBA00022485"/>
    </source>
</evidence>
<evidence type="ECO:0000256" key="3">
    <source>
        <dbReference type="ARBA" id="ARBA00023004"/>
    </source>
</evidence>
<sequence>MRVLLVYYTGTYNTRFLTDRLEAHLRARGHETERVEIRRGTPAADAAGFDAVGFGYPIYGFNAPLPFERYVKKVRLAPGQKFFIYKNSGETFAMNNASSRILLRRMKRRKAAFAGEYHFVMPYNIHFPFAHDFVRELLQKDEKLLRVLVYDLEHGTPAHIGSNPVYNAAAAAVSVQKIGGAVNSFFYRVDKDKCTLCGKCAKNCPEDNIRIERGRVRFGHRCDMCMRCSFFCPQNAVRIGFLEGWKVNGGYRLREALEEGPPDAPYITAESRGFYKCFIRHFADIDARYAARFPDGS</sequence>
<keyword evidence="1" id="KW-0004">4Fe-4S</keyword>
<proteinExistence type="predicted"/>
<dbReference type="AlphaFoldDB" id="A0A9D2AQP9"/>
<dbReference type="SUPFAM" id="SSF54862">
    <property type="entry name" value="4Fe-4S ferredoxins"/>
    <property type="match status" value="1"/>
</dbReference>
<dbReference type="InterPro" id="IPR050572">
    <property type="entry name" value="Fe-S_Ferredoxin"/>
</dbReference>
<evidence type="ECO:0000313" key="7">
    <source>
        <dbReference type="Proteomes" id="UP000824249"/>
    </source>
</evidence>
<dbReference type="InterPro" id="IPR029039">
    <property type="entry name" value="Flavoprotein-like_sf"/>
</dbReference>
<dbReference type="PROSITE" id="PS00198">
    <property type="entry name" value="4FE4S_FER_1"/>
    <property type="match status" value="2"/>
</dbReference>
<dbReference type="GO" id="GO:0051539">
    <property type="term" value="F:4 iron, 4 sulfur cluster binding"/>
    <property type="evidence" value="ECO:0007669"/>
    <property type="project" value="UniProtKB-KW"/>
</dbReference>
<dbReference type="PANTHER" id="PTHR43687:SF1">
    <property type="entry name" value="FERREDOXIN III"/>
    <property type="match status" value="1"/>
</dbReference>
<keyword evidence="3" id="KW-0408">Iron</keyword>
<dbReference type="PROSITE" id="PS51379">
    <property type="entry name" value="4FE4S_FER_2"/>
    <property type="match status" value="1"/>
</dbReference>
<dbReference type="Gene3D" id="3.40.50.360">
    <property type="match status" value="1"/>
</dbReference>
<protein>
    <submittedName>
        <fullName evidence="6">EFR1 family ferrodoxin</fullName>
    </submittedName>
</protein>
<evidence type="ECO:0000256" key="4">
    <source>
        <dbReference type="ARBA" id="ARBA00023014"/>
    </source>
</evidence>
<dbReference type="InterPro" id="IPR047964">
    <property type="entry name" value="EFR1-like"/>
</dbReference>
<gene>
    <name evidence="6" type="ORF">H9737_01775</name>
</gene>
<evidence type="ECO:0000256" key="2">
    <source>
        <dbReference type="ARBA" id="ARBA00022723"/>
    </source>
</evidence>
<feature type="domain" description="4Fe-4S ferredoxin-type" evidence="5">
    <location>
        <begin position="185"/>
        <end position="214"/>
    </location>
</feature>
<reference evidence="6" key="2">
    <citation type="submission" date="2021-04" db="EMBL/GenBank/DDBJ databases">
        <authorList>
            <person name="Gilroy R."/>
        </authorList>
    </citation>
    <scope>NUCLEOTIDE SEQUENCE</scope>
    <source>
        <strain evidence="6">26628</strain>
    </source>
</reference>
<evidence type="ECO:0000259" key="5">
    <source>
        <dbReference type="PROSITE" id="PS51379"/>
    </source>
</evidence>
<organism evidence="6 7">
    <name type="scientific">Candidatus Borkfalkia faecigallinarum</name>
    <dbReference type="NCBI Taxonomy" id="2838509"/>
    <lineage>
        <taxon>Bacteria</taxon>
        <taxon>Bacillati</taxon>
        <taxon>Bacillota</taxon>
        <taxon>Clostridia</taxon>
        <taxon>Christensenellales</taxon>
        <taxon>Christensenellaceae</taxon>
        <taxon>Candidatus Borkfalkia</taxon>
    </lineage>
</organism>
<dbReference type="PANTHER" id="PTHR43687">
    <property type="entry name" value="ADENYLYLSULFATE REDUCTASE, BETA SUBUNIT"/>
    <property type="match status" value="1"/>
</dbReference>
<evidence type="ECO:0000313" key="6">
    <source>
        <dbReference type="EMBL" id="HIX46405.1"/>
    </source>
</evidence>
<dbReference type="Gene3D" id="3.30.70.20">
    <property type="match status" value="1"/>
</dbReference>
<dbReference type="InterPro" id="IPR017896">
    <property type="entry name" value="4Fe4S_Fe-S-bd"/>
</dbReference>
<dbReference type="InterPro" id="IPR017900">
    <property type="entry name" value="4Fe4S_Fe_S_CS"/>
</dbReference>
<dbReference type="EMBL" id="DXFD01000028">
    <property type="protein sequence ID" value="HIX46405.1"/>
    <property type="molecule type" value="Genomic_DNA"/>
</dbReference>
<keyword evidence="4" id="KW-0411">Iron-sulfur</keyword>
<dbReference type="NCBIfam" id="NF038196">
    <property type="entry name" value="ferrodoxin_EFR1"/>
    <property type="match status" value="1"/>
</dbReference>
<comment type="caution">
    <text evidence="6">The sequence shown here is derived from an EMBL/GenBank/DDBJ whole genome shotgun (WGS) entry which is preliminary data.</text>
</comment>
<keyword evidence="2" id="KW-0479">Metal-binding</keyword>
<accession>A0A9D2AQP9</accession>